<dbReference type="AlphaFoldDB" id="A0A1I7S849"/>
<keyword evidence="1" id="KW-0812">Transmembrane</keyword>
<dbReference type="WBParaSite" id="BXY_0919200.1">
    <property type="protein sequence ID" value="BXY_0919200.1"/>
    <property type="gene ID" value="BXY_0919200"/>
</dbReference>
<proteinExistence type="predicted"/>
<accession>A0A1I7S849</accession>
<reference evidence="3" key="1">
    <citation type="submission" date="2016-11" db="UniProtKB">
        <authorList>
            <consortium name="WormBaseParasite"/>
        </authorList>
    </citation>
    <scope>IDENTIFICATION</scope>
</reference>
<evidence type="ECO:0000256" key="1">
    <source>
        <dbReference type="SAM" id="Phobius"/>
    </source>
</evidence>
<protein>
    <submittedName>
        <fullName evidence="3">Late nodulin</fullName>
    </submittedName>
</protein>
<name>A0A1I7S849_BURXY</name>
<sequence length="81" mass="8893">MQNAWYIKGGRGADVNLQFIMRILVIFLLVLVAATSAIEILGAQCRHNADCASMGCPRDRVPKCIALNGMICYCAKPHRLS</sequence>
<organism evidence="2 3">
    <name type="scientific">Bursaphelenchus xylophilus</name>
    <name type="common">Pinewood nematode worm</name>
    <name type="synonym">Aphelenchoides xylophilus</name>
    <dbReference type="NCBI Taxonomy" id="6326"/>
    <lineage>
        <taxon>Eukaryota</taxon>
        <taxon>Metazoa</taxon>
        <taxon>Ecdysozoa</taxon>
        <taxon>Nematoda</taxon>
        <taxon>Chromadorea</taxon>
        <taxon>Rhabditida</taxon>
        <taxon>Tylenchina</taxon>
        <taxon>Tylenchomorpha</taxon>
        <taxon>Aphelenchoidea</taxon>
        <taxon>Aphelenchoididae</taxon>
        <taxon>Bursaphelenchus</taxon>
    </lineage>
</organism>
<evidence type="ECO:0000313" key="2">
    <source>
        <dbReference type="Proteomes" id="UP000095284"/>
    </source>
</evidence>
<dbReference type="Proteomes" id="UP000095284">
    <property type="component" value="Unplaced"/>
</dbReference>
<evidence type="ECO:0000313" key="3">
    <source>
        <dbReference type="WBParaSite" id="BXY_0919200.1"/>
    </source>
</evidence>
<keyword evidence="1" id="KW-0472">Membrane</keyword>
<feature type="transmembrane region" description="Helical" evidence="1">
    <location>
        <begin position="20"/>
        <end position="38"/>
    </location>
</feature>
<keyword evidence="1" id="KW-1133">Transmembrane helix</keyword>